<evidence type="ECO:0000313" key="3">
    <source>
        <dbReference type="Proteomes" id="UP001152799"/>
    </source>
</evidence>
<gene>
    <name evidence="2" type="ORF">CEUTPL_LOCUS12674</name>
</gene>
<proteinExistence type="predicted"/>
<feature type="domain" description="DUF7041" evidence="1">
    <location>
        <begin position="51"/>
        <end position="132"/>
    </location>
</feature>
<organism evidence="2 3">
    <name type="scientific">Ceutorhynchus assimilis</name>
    <name type="common">cabbage seed weevil</name>
    <dbReference type="NCBI Taxonomy" id="467358"/>
    <lineage>
        <taxon>Eukaryota</taxon>
        <taxon>Metazoa</taxon>
        <taxon>Ecdysozoa</taxon>
        <taxon>Arthropoda</taxon>
        <taxon>Hexapoda</taxon>
        <taxon>Insecta</taxon>
        <taxon>Pterygota</taxon>
        <taxon>Neoptera</taxon>
        <taxon>Endopterygota</taxon>
        <taxon>Coleoptera</taxon>
        <taxon>Polyphaga</taxon>
        <taxon>Cucujiformia</taxon>
        <taxon>Curculionidae</taxon>
        <taxon>Ceutorhynchinae</taxon>
        <taxon>Ceutorhynchus</taxon>
    </lineage>
</organism>
<dbReference type="AlphaFoldDB" id="A0A9N9QMV5"/>
<evidence type="ECO:0000259" key="1">
    <source>
        <dbReference type="Pfam" id="PF23055"/>
    </source>
</evidence>
<dbReference type="Proteomes" id="UP001152799">
    <property type="component" value="Chromosome 8"/>
</dbReference>
<accession>A0A9N9QMV5</accession>
<reference evidence="2" key="1">
    <citation type="submission" date="2022-01" db="EMBL/GenBank/DDBJ databases">
        <authorList>
            <person name="King R."/>
        </authorList>
    </citation>
    <scope>NUCLEOTIDE SEQUENCE</scope>
</reference>
<name>A0A9N9QMV5_9CUCU</name>
<dbReference type="OrthoDB" id="6433758at2759"/>
<dbReference type="EMBL" id="OU892284">
    <property type="protein sequence ID" value="CAG9772256.1"/>
    <property type="molecule type" value="Genomic_DNA"/>
</dbReference>
<protein>
    <recommendedName>
        <fullName evidence="1">DUF7041 domain-containing protein</fullName>
    </recommendedName>
</protein>
<sequence>MFGAFGGRLRARSLSPDPKANLNTAAQRVAMADPSGTLGRRQIAQARLAKLPPSWKENPTLWFSQVGAMFAISRITADTTKFHYIVTNLNTEPLPSVSDIITNPPAQDKYDTLKERLINSFSETNESKLRRIFRGVEFFDEKPSNVLQHLRNLAGNQVSDTVLRTLFLEHLPEQVRGILSISEVADLTRLALQADKIMEVTKPSIFAIDKYPSSSASTTASKQSISNNIDPSVTLENLTARIYALTKNFEHLDQHVRGRDQSRHRARSRYVEELKGCLGEIIEAVSERAIYVFYQHIE</sequence>
<dbReference type="Pfam" id="PF23055">
    <property type="entry name" value="DUF7041"/>
    <property type="match status" value="1"/>
</dbReference>
<dbReference type="PANTHER" id="PTHR33327:SF3">
    <property type="entry name" value="RNA-DIRECTED DNA POLYMERASE"/>
    <property type="match status" value="1"/>
</dbReference>
<keyword evidence="3" id="KW-1185">Reference proteome</keyword>
<dbReference type="InterPro" id="IPR055469">
    <property type="entry name" value="DUF7041"/>
</dbReference>
<dbReference type="PANTHER" id="PTHR33327">
    <property type="entry name" value="ENDONUCLEASE"/>
    <property type="match status" value="1"/>
</dbReference>
<evidence type="ECO:0000313" key="2">
    <source>
        <dbReference type="EMBL" id="CAG9772256.1"/>
    </source>
</evidence>